<protein>
    <submittedName>
        <fullName evidence="1">Uncharacterized protein</fullName>
    </submittedName>
</protein>
<accession>I2GGE2</accession>
<dbReference type="Proteomes" id="UP000009309">
    <property type="component" value="Unassembled WGS sequence"/>
</dbReference>
<name>I2GGE2_9BACT</name>
<gene>
    <name evidence="1" type="ORF">BN8_02017</name>
</gene>
<proteinExistence type="predicted"/>
<keyword evidence="2" id="KW-1185">Reference proteome</keyword>
<dbReference type="EMBL" id="CAIT01000006">
    <property type="protein sequence ID" value="CCH52967.1"/>
    <property type="molecule type" value="Genomic_DNA"/>
</dbReference>
<reference evidence="1 2" key="1">
    <citation type="journal article" date="2012" name="J. Bacteriol.">
        <title>Genome Sequence of the Filamentous Bacterium Fibrisoma limi BUZ 3T.</title>
        <authorList>
            <person name="Filippini M."/>
            <person name="Qi W."/>
            <person name="Jaenicke S."/>
            <person name="Goesmann A."/>
            <person name="Smits T.H."/>
            <person name="Bagheri H.C."/>
        </authorList>
    </citation>
    <scope>NUCLEOTIDE SEQUENCE [LARGE SCALE GENOMIC DNA]</scope>
    <source>
        <strain evidence="2">BUZ 3T</strain>
    </source>
</reference>
<dbReference type="AlphaFoldDB" id="I2GGE2"/>
<organism evidence="1 2">
    <name type="scientific">Fibrisoma limi BUZ 3</name>
    <dbReference type="NCBI Taxonomy" id="1185876"/>
    <lineage>
        <taxon>Bacteria</taxon>
        <taxon>Pseudomonadati</taxon>
        <taxon>Bacteroidota</taxon>
        <taxon>Cytophagia</taxon>
        <taxon>Cytophagales</taxon>
        <taxon>Spirosomataceae</taxon>
        <taxon>Fibrisoma</taxon>
    </lineage>
</organism>
<comment type="caution">
    <text evidence="1">The sequence shown here is derived from an EMBL/GenBank/DDBJ whole genome shotgun (WGS) entry which is preliminary data.</text>
</comment>
<evidence type="ECO:0000313" key="2">
    <source>
        <dbReference type="Proteomes" id="UP000009309"/>
    </source>
</evidence>
<evidence type="ECO:0000313" key="1">
    <source>
        <dbReference type="EMBL" id="CCH52967.1"/>
    </source>
</evidence>
<sequence length="42" mass="4816">MTSNNYVVANFQARQLLQFTKFSRPITKNIIVAINPDHHSVT</sequence>